<organism evidence="1 2">
    <name type="scientific">Weissella soli</name>
    <dbReference type="NCBI Taxonomy" id="155866"/>
    <lineage>
        <taxon>Bacteria</taxon>
        <taxon>Bacillati</taxon>
        <taxon>Bacillota</taxon>
        <taxon>Bacilli</taxon>
        <taxon>Lactobacillales</taxon>
        <taxon>Lactobacillaceae</taxon>
        <taxon>Weissella</taxon>
    </lineage>
</organism>
<evidence type="ECO:0000313" key="1">
    <source>
        <dbReference type="EMBL" id="RDL12273.1"/>
    </source>
</evidence>
<evidence type="ECO:0000313" key="2">
    <source>
        <dbReference type="Proteomes" id="UP000254912"/>
    </source>
</evidence>
<dbReference type="EMBL" id="QRAS01000001">
    <property type="protein sequence ID" value="RDL12273.1"/>
    <property type="molecule type" value="Genomic_DNA"/>
</dbReference>
<dbReference type="OrthoDB" id="2147762at2"/>
<gene>
    <name evidence="1" type="ORF">DFP99_0709</name>
</gene>
<keyword evidence="2" id="KW-1185">Reference proteome</keyword>
<dbReference type="KEGG" id="wso:WSWS_01080"/>
<accession>A0A288QY00</accession>
<sequence>MIEALILPLPIVHSWLLGLQVFAMVMIVPAMVYTTGHSLLRPFPKLFTAMHWLFSAYMLWVLVSALTTLVTR</sequence>
<reference evidence="1 2" key="1">
    <citation type="submission" date="2018-07" db="EMBL/GenBank/DDBJ databases">
        <title>Genomic Encyclopedia of Type Strains, Phase III (KMG-III): the genomes of soil and plant-associated and newly described type strains.</title>
        <authorList>
            <person name="Whitman W."/>
        </authorList>
    </citation>
    <scope>NUCLEOTIDE SEQUENCE [LARGE SCALE GENOMIC DNA]</scope>
    <source>
        <strain evidence="1 2">CECT 7031</strain>
    </source>
</reference>
<dbReference type="RefSeq" id="WP_070230316.1">
    <property type="nucleotide sequence ID" value="NZ_BJYO01000002.1"/>
</dbReference>
<comment type="caution">
    <text evidence="1">The sequence shown here is derived from an EMBL/GenBank/DDBJ whole genome shotgun (WGS) entry which is preliminary data.</text>
</comment>
<name>A0A288QY00_9LACO</name>
<dbReference type="Proteomes" id="UP000254912">
    <property type="component" value="Unassembled WGS sequence"/>
</dbReference>
<dbReference type="GeneID" id="94546270"/>
<proteinExistence type="predicted"/>
<protein>
    <submittedName>
        <fullName evidence="1">Uncharacterized protein</fullName>
    </submittedName>
</protein>
<dbReference type="AlphaFoldDB" id="A0A288QY00"/>